<dbReference type="PROSITE" id="PS51203">
    <property type="entry name" value="CS"/>
    <property type="match status" value="1"/>
</dbReference>
<dbReference type="InterPro" id="IPR007052">
    <property type="entry name" value="CS_dom"/>
</dbReference>
<organism evidence="7 8">
    <name type="scientific">Hirsutella minnesotensis 3608</name>
    <dbReference type="NCBI Taxonomy" id="1043627"/>
    <lineage>
        <taxon>Eukaryota</taxon>
        <taxon>Fungi</taxon>
        <taxon>Dikarya</taxon>
        <taxon>Ascomycota</taxon>
        <taxon>Pezizomycotina</taxon>
        <taxon>Sordariomycetes</taxon>
        <taxon>Hypocreomycetidae</taxon>
        <taxon>Hypocreales</taxon>
        <taxon>Ophiocordycipitaceae</taxon>
        <taxon>Hirsutella</taxon>
    </lineage>
</organism>
<sequence>MAQKCVHQGCGKEFTDSTDKCEYHPGPPIFHEGQKGWKCCKPRVLTFDEFMNIPPCTTGTHSTTDKPPQLEEKPQQDDAALAKKIEALTASAPPRRPVQPAAPQAPTPPPPAPETDDDDPSLEIADGAECRRRTCGQKYAKGGPREGERCVHHPGVPIFHEGSKGYSCCKRRVLEFDQFMKIEGCKTRDRHLFIGSGKKGKAGSKGEELLDTVRHDFYQTPTSVIASFFLKKINKETAKVDFDARRLLLDLVTSDATPKRYSAEVPLFGPIDVEKSSHKVLGTKLELTLIKADSTSWPVLRSDEVLTGEIVQVGQAGRA</sequence>
<reference evidence="7 8" key="1">
    <citation type="journal article" date="2014" name="Genome Biol. Evol.">
        <title>Comparative genomics and transcriptomics analyses reveal divergent lifestyle features of nematode endoparasitic fungus Hirsutella minnesotensis.</title>
        <authorList>
            <person name="Lai Y."/>
            <person name="Liu K."/>
            <person name="Zhang X."/>
            <person name="Zhang X."/>
            <person name="Li K."/>
            <person name="Wang N."/>
            <person name="Shu C."/>
            <person name="Wu Y."/>
            <person name="Wang C."/>
            <person name="Bushley K.E."/>
            <person name="Xiang M."/>
            <person name="Liu X."/>
        </authorList>
    </citation>
    <scope>NUCLEOTIDE SEQUENCE [LARGE SCALE GENOMIC DNA]</scope>
    <source>
        <strain evidence="7 8">3608</strain>
    </source>
</reference>
<dbReference type="PANTHER" id="PTHR46983">
    <property type="entry name" value="CYSTEINE AND HISTIDINE-RICH DOMAIN-CONTAINING PROTEIN 1"/>
    <property type="match status" value="1"/>
</dbReference>
<dbReference type="Gene3D" id="4.10.1130.20">
    <property type="match status" value="2"/>
</dbReference>
<dbReference type="InterPro" id="IPR007051">
    <property type="entry name" value="CHORD_dom"/>
</dbReference>
<keyword evidence="2" id="KW-0677">Repeat</keyword>
<dbReference type="SUPFAM" id="SSF49764">
    <property type="entry name" value="HSP20-like chaperones"/>
    <property type="match status" value="1"/>
</dbReference>
<dbReference type="InterPro" id="IPR008978">
    <property type="entry name" value="HSP20-like_chaperone"/>
</dbReference>
<evidence type="ECO:0000313" key="8">
    <source>
        <dbReference type="Proteomes" id="UP000054481"/>
    </source>
</evidence>
<proteinExistence type="predicted"/>
<keyword evidence="8" id="KW-1185">Reference proteome</keyword>
<dbReference type="Gene3D" id="2.60.40.790">
    <property type="match status" value="1"/>
</dbReference>
<dbReference type="OrthoDB" id="1898560at2759"/>
<feature type="compositionally biased region" description="Low complexity" evidence="4">
    <location>
        <begin position="90"/>
        <end position="102"/>
    </location>
</feature>
<gene>
    <name evidence="7" type="ORF">HIM_03936</name>
</gene>
<evidence type="ECO:0000313" key="7">
    <source>
        <dbReference type="EMBL" id="KJZ76600.1"/>
    </source>
</evidence>
<evidence type="ECO:0000259" key="5">
    <source>
        <dbReference type="PROSITE" id="PS51203"/>
    </source>
</evidence>
<protein>
    <submittedName>
        <fullName evidence="7">Uncharacterized protein</fullName>
    </submittedName>
</protein>
<evidence type="ECO:0000256" key="3">
    <source>
        <dbReference type="ARBA" id="ARBA00022833"/>
    </source>
</evidence>
<evidence type="ECO:0000259" key="6">
    <source>
        <dbReference type="PROSITE" id="PS51401"/>
    </source>
</evidence>
<evidence type="ECO:0000256" key="4">
    <source>
        <dbReference type="SAM" id="MobiDB-lite"/>
    </source>
</evidence>
<dbReference type="Pfam" id="PF04968">
    <property type="entry name" value="CHORD"/>
    <property type="match status" value="2"/>
</dbReference>
<accession>A0A0F7ZQ43</accession>
<dbReference type="Proteomes" id="UP000054481">
    <property type="component" value="Unassembled WGS sequence"/>
</dbReference>
<feature type="domain" description="CHORD" evidence="6">
    <location>
        <begin position="5"/>
        <end position="61"/>
    </location>
</feature>
<feature type="compositionally biased region" description="Basic and acidic residues" evidence="4">
    <location>
        <begin position="68"/>
        <end position="86"/>
    </location>
</feature>
<dbReference type="CDD" id="cd06466">
    <property type="entry name" value="p23_CS_SGT1_like"/>
    <property type="match status" value="1"/>
</dbReference>
<dbReference type="PANTHER" id="PTHR46983:SF3">
    <property type="entry name" value="CHPADIPLOID STATE MAINTENANCE PROTEIN CHPA"/>
    <property type="match status" value="1"/>
</dbReference>
<dbReference type="PROSITE" id="PS51401">
    <property type="entry name" value="CHORD"/>
    <property type="match status" value="2"/>
</dbReference>
<keyword evidence="3" id="KW-0862">Zinc</keyword>
<keyword evidence="1" id="KW-0479">Metal-binding</keyword>
<dbReference type="AlphaFoldDB" id="A0A0F7ZQ43"/>
<dbReference type="InterPro" id="IPR039790">
    <property type="entry name" value="CHRD1"/>
</dbReference>
<dbReference type="Pfam" id="PF04969">
    <property type="entry name" value="CS"/>
    <property type="match status" value="1"/>
</dbReference>
<evidence type="ECO:0000256" key="1">
    <source>
        <dbReference type="ARBA" id="ARBA00022723"/>
    </source>
</evidence>
<dbReference type="GO" id="GO:0046872">
    <property type="term" value="F:metal ion binding"/>
    <property type="evidence" value="ECO:0007669"/>
    <property type="project" value="UniProtKB-KW"/>
</dbReference>
<feature type="compositionally biased region" description="Pro residues" evidence="4">
    <location>
        <begin position="103"/>
        <end position="113"/>
    </location>
</feature>
<feature type="domain" description="CHORD" evidence="6">
    <location>
        <begin position="130"/>
        <end position="191"/>
    </location>
</feature>
<evidence type="ECO:0000256" key="2">
    <source>
        <dbReference type="ARBA" id="ARBA00022737"/>
    </source>
</evidence>
<dbReference type="EMBL" id="KQ030510">
    <property type="protein sequence ID" value="KJZ76600.1"/>
    <property type="molecule type" value="Genomic_DNA"/>
</dbReference>
<feature type="region of interest" description="Disordered" evidence="4">
    <location>
        <begin position="58"/>
        <end position="127"/>
    </location>
</feature>
<name>A0A0F7ZQ43_9HYPO</name>
<feature type="domain" description="CS" evidence="5">
    <location>
        <begin position="210"/>
        <end position="301"/>
    </location>
</feature>